<dbReference type="EC" id="5.3.1.1" evidence="3"/>
<keyword evidence="2 3" id="KW-0413">Isomerase</keyword>
<dbReference type="PROSITE" id="PS51440">
    <property type="entry name" value="TIM_2"/>
    <property type="match status" value="1"/>
</dbReference>
<dbReference type="GO" id="GO:0046166">
    <property type="term" value="P:glyceraldehyde-3-phosphate biosynthetic process"/>
    <property type="evidence" value="ECO:0007669"/>
    <property type="project" value="TreeGrafter"/>
</dbReference>
<dbReference type="GO" id="GO:0004807">
    <property type="term" value="F:triose-phosphate isomerase activity"/>
    <property type="evidence" value="ECO:0007669"/>
    <property type="project" value="UniProtKB-EC"/>
</dbReference>
<comment type="similarity">
    <text evidence="1 3">Belongs to the triosephosphate isomerase family.</text>
</comment>
<dbReference type="GO" id="GO:0019563">
    <property type="term" value="P:glycerol catabolic process"/>
    <property type="evidence" value="ECO:0007669"/>
    <property type="project" value="TreeGrafter"/>
</dbReference>
<evidence type="ECO:0000313" key="5">
    <source>
        <dbReference type="Proteomes" id="UP000246800"/>
    </source>
</evidence>
<dbReference type="InterPro" id="IPR013785">
    <property type="entry name" value="Aldolase_TIM"/>
</dbReference>
<organism evidence="4 5">
    <name type="scientific">Staphylococcus pseudintermedius</name>
    <dbReference type="NCBI Taxonomy" id="283734"/>
    <lineage>
        <taxon>Bacteria</taxon>
        <taxon>Bacillati</taxon>
        <taxon>Bacillota</taxon>
        <taxon>Bacilli</taxon>
        <taxon>Bacillales</taxon>
        <taxon>Staphylococcaceae</taxon>
        <taxon>Staphylococcus</taxon>
        <taxon>Staphylococcus intermedius group</taxon>
    </lineage>
</organism>
<comment type="pathway">
    <text evidence="3">Carbohydrate biosynthesis; gluconeogenesis.</text>
</comment>
<dbReference type="GO" id="GO:0005829">
    <property type="term" value="C:cytosol"/>
    <property type="evidence" value="ECO:0007669"/>
    <property type="project" value="TreeGrafter"/>
</dbReference>
<evidence type="ECO:0000313" key="4">
    <source>
        <dbReference type="EMBL" id="PWZ71593.1"/>
    </source>
</evidence>
<dbReference type="EMBL" id="QEIT01000300">
    <property type="protein sequence ID" value="PWZ71593.1"/>
    <property type="molecule type" value="Genomic_DNA"/>
</dbReference>
<dbReference type="GO" id="GO:0006096">
    <property type="term" value="P:glycolytic process"/>
    <property type="evidence" value="ECO:0007669"/>
    <property type="project" value="UniProtKB-UniPathway"/>
</dbReference>
<accession>A0A317YM53</accession>
<dbReference type="CDD" id="cd00311">
    <property type="entry name" value="TIM"/>
    <property type="match status" value="1"/>
</dbReference>
<gene>
    <name evidence="4" type="primary">tpiA</name>
    <name evidence="4" type="ORF">DD902_13685</name>
</gene>
<comment type="pathway">
    <text evidence="3">Carbohydrate degradation; glycolysis; D-glyceraldehyde 3-phosphate from glycerone phosphate: step 1/1.</text>
</comment>
<dbReference type="AlphaFoldDB" id="A0A317YM53"/>
<protein>
    <recommendedName>
        <fullName evidence="3">Triosephosphate isomerase</fullName>
        <ecNumber evidence="3">5.3.1.1</ecNumber>
    </recommendedName>
</protein>
<dbReference type="InterPro" id="IPR000652">
    <property type="entry name" value="Triosephosphate_isomerase"/>
</dbReference>
<dbReference type="GO" id="GO:0006094">
    <property type="term" value="P:gluconeogenesis"/>
    <property type="evidence" value="ECO:0007669"/>
    <property type="project" value="UniProtKB-UniPathway"/>
</dbReference>
<dbReference type="Pfam" id="PF00121">
    <property type="entry name" value="TIM"/>
    <property type="match status" value="1"/>
</dbReference>
<comment type="catalytic activity">
    <reaction evidence="3">
        <text>D-glyceraldehyde 3-phosphate = dihydroxyacetone phosphate</text>
        <dbReference type="Rhea" id="RHEA:18585"/>
        <dbReference type="ChEBI" id="CHEBI:57642"/>
        <dbReference type="ChEBI" id="CHEBI:59776"/>
        <dbReference type="EC" id="5.3.1.1"/>
    </reaction>
</comment>
<comment type="caution">
    <text evidence="4">The sequence shown here is derived from an EMBL/GenBank/DDBJ whole genome shotgun (WGS) entry which is preliminary data.</text>
</comment>
<keyword evidence="3" id="KW-0963">Cytoplasm</keyword>
<keyword evidence="3" id="KW-0324">Glycolysis</keyword>
<comment type="subunit">
    <text evidence="3">Homodimer.</text>
</comment>
<proteinExistence type="inferred from homology"/>
<sequence>NKKAHAIFKHGMTPIICVGETDEERGSGKANDVVGEQVKKAVAGLSEDQLKSVVIAYEPIWAIGTGKSSTSEDANEMCAFVRQT</sequence>
<keyword evidence="3" id="KW-0312">Gluconeogenesis</keyword>
<dbReference type="PROSITE" id="PS00171">
    <property type="entry name" value="TIM_1"/>
    <property type="match status" value="1"/>
</dbReference>
<evidence type="ECO:0000256" key="2">
    <source>
        <dbReference type="ARBA" id="ARBA00023235"/>
    </source>
</evidence>
<reference evidence="4 5" key="1">
    <citation type="journal article" date="2018" name="Vet. Microbiol.">
        <title>Clonal diversity and geographic distribution of methicillin-resistant Staphylococcus pseudintermedius from Australian animals: Discovery of novel sequence types.</title>
        <authorList>
            <person name="Worthing K.A."/>
            <person name="Abraham S."/>
            <person name="Coombs G.W."/>
            <person name="Pang S."/>
            <person name="Saputra S."/>
            <person name="Jordan D."/>
            <person name="Trott D.J."/>
            <person name="Norris J.M."/>
        </authorList>
    </citation>
    <scope>NUCLEOTIDE SEQUENCE [LARGE SCALE GENOMIC DNA]</scope>
    <source>
        <strain evidence="4 5">ST525 1</strain>
    </source>
</reference>
<feature type="non-terminal residue" evidence="4">
    <location>
        <position position="84"/>
    </location>
</feature>
<comment type="subcellular location">
    <subcellularLocation>
        <location evidence="3">Cytoplasm</location>
    </subcellularLocation>
</comment>
<dbReference type="Proteomes" id="UP000246800">
    <property type="component" value="Unassembled WGS sequence"/>
</dbReference>
<dbReference type="Gene3D" id="3.20.20.70">
    <property type="entry name" value="Aldolase class I"/>
    <property type="match status" value="1"/>
</dbReference>
<dbReference type="InterPro" id="IPR035990">
    <property type="entry name" value="TIM_sf"/>
</dbReference>
<dbReference type="InterPro" id="IPR020861">
    <property type="entry name" value="Triosephosphate_isomerase_AS"/>
</dbReference>
<dbReference type="SUPFAM" id="SSF51351">
    <property type="entry name" value="Triosephosphate isomerase (TIM)"/>
    <property type="match status" value="1"/>
</dbReference>
<evidence type="ECO:0000256" key="1">
    <source>
        <dbReference type="ARBA" id="ARBA00007422"/>
    </source>
</evidence>
<dbReference type="PANTHER" id="PTHR21139:SF42">
    <property type="entry name" value="TRIOSEPHOSPHATE ISOMERASE"/>
    <property type="match status" value="1"/>
</dbReference>
<dbReference type="RefSeq" id="WP_186801932.1">
    <property type="nucleotide sequence ID" value="NZ_QEIT01000300.1"/>
</dbReference>
<dbReference type="PANTHER" id="PTHR21139">
    <property type="entry name" value="TRIOSEPHOSPHATE ISOMERASE"/>
    <property type="match status" value="1"/>
</dbReference>
<dbReference type="UniPathway" id="UPA00138"/>
<feature type="non-terminal residue" evidence="4">
    <location>
        <position position="1"/>
    </location>
</feature>
<dbReference type="UniPathway" id="UPA00109">
    <property type="reaction ID" value="UER00189"/>
</dbReference>
<name>A0A317YM53_STAPS</name>
<evidence type="ECO:0000256" key="3">
    <source>
        <dbReference type="RuleBase" id="RU363013"/>
    </source>
</evidence>